<comment type="caution">
    <text evidence="2">The sequence shown here is derived from an EMBL/GenBank/DDBJ whole genome shotgun (WGS) entry which is preliminary data.</text>
</comment>
<evidence type="ECO:0008006" key="4">
    <source>
        <dbReference type="Google" id="ProtNLM"/>
    </source>
</evidence>
<dbReference type="SUPFAM" id="SSF51730">
    <property type="entry name" value="FAD-linked oxidoreductase"/>
    <property type="match status" value="1"/>
</dbReference>
<dbReference type="EMBL" id="BAEH01000014">
    <property type="protein sequence ID" value="GAB16761.1"/>
    <property type="molecule type" value="Genomic_DNA"/>
</dbReference>
<keyword evidence="1" id="KW-0560">Oxidoreductase</keyword>
<evidence type="ECO:0000313" key="2">
    <source>
        <dbReference type="EMBL" id="GAB16761.1"/>
    </source>
</evidence>
<gene>
    <name evidence="2" type="ORF">GOEFS_014_00030</name>
</gene>
<dbReference type="InterPro" id="IPR029041">
    <property type="entry name" value="FAD-linked_oxidoreductase-like"/>
</dbReference>
<dbReference type="OrthoDB" id="4367389at2"/>
<protein>
    <recommendedName>
        <fullName evidence="4">Methylenetetrahydrofolate reductase (NAD(P)H)</fullName>
    </recommendedName>
</protein>
<dbReference type="GO" id="GO:0016491">
    <property type="term" value="F:oxidoreductase activity"/>
    <property type="evidence" value="ECO:0007669"/>
    <property type="project" value="UniProtKB-KW"/>
</dbReference>
<dbReference type="AlphaFoldDB" id="H0QVB0"/>
<evidence type="ECO:0000256" key="1">
    <source>
        <dbReference type="ARBA" id="ARBA00023002"/>
    </source>
</evidence>
<dbReference type="Proteomes" id="UP000035034">
    <property type="component" value="Unassembled WGS sequence"/>
</dbReference>
<reference evidence="2 3" key="1">
    <citation type="submission" date="2011-12" db="EMBL/GenBank/DDBJ databases">
        <title>Whole genome shotgun sequence of Gordonia effusa NBRC 100432.</title>
        <authorList>
            <person name="Yoshida I."/>
            <person name="Takarada H."/>
            <person name="Hosoyama A."/>
            <person name="Tsuchikane K."/>
            <person name="Katsumata H."/>
            <person name="Yamazaki S."/>
            <person name="Fujita N."/>
        </authorList>
    </citation>
    <scope>NUCLEOTIDE SEQUENCE [LARGE SCALE GENOMIC DNA]</scope>
    <source>
        <strain evidence="2 3">NBRC 100432</strain>
    </source>
</reference>
<dbReference type="UniPathway" id="UPA00193"/>
<accession>H0QVB0</accession>
<keyword evidence="3" id="KW-1185">Reference proteome</keyword>
<proteinExistence type="predicted"/>
<name>H0QVB0_9ACTN</name>
<dbReference type="RefSeq" id="WP_007316099.1">
    <property type="nucleotide sequence ID" value="NZ_BAEH01000014.1"/>
</dbReference>
<organism evidence="2 3">
    <name type="scientific">Gordonia effusa NBRC 100432</name>
    <dbReference type="NCBI Taxonomy" id="1077974"/>
    <lineage>
        <taxon>Bacteria</taxon>
        <taxon>Bacillati</taxon>
        <taxon>Actinomycetota</taxon>
        <taxon>Actinomycetes</taxon>
        <taxon>Mycobacteriales</taxon>
        <taxon>Gordoniaceae</taxon>
        <taxon>Gordonia</taxon>
    </lineage>
</organism>
<dbReference type="Gene3D" id="3.20.20.220">
    <property type="match status" value="1"/>
</dbReference>
<dbReference type="GO" id="GO:0035999">
    <property type="term" value="P:tetrahydrofolate interconversion"/>
    <property type="evidence" value="ECO:0007669"/>
    <property type="project" value="UniProtKB-UniPathway"/>
</dbReference>
<evidence type="ECO:0000313" key="3">
    <source>
        <dbReference type="Proteomes" id="UP000035034"/>
    </source>
</evidence>
<dbReference type="eggNOG" id="COG0685">
    <property type="taxonomic scope" value="Bacteria"/>
</dbReference>
<sequence length="306" mass="34057">MGLADRIAGREDGLLLFSITPPRRSTSPEEAQRIADVTIERLQAVDVDGLILYDIDDESDRNPNERPFPYLPTKDPAAFYEQHLGGWEKPVVVYRCVGKYEESELTDWLAAQDPAKVLTTFVGASTGGKVCRTDLPSAQKLWHEVAPTMRLGGVAIPERHSHSGGEHSRLIRKQQAGTSFFVTQVVYDTSAAKSMVSDYFYACEDAGLKPVPVIFTLSVVGSMKTVEFLEWLGVDVPRWVRNDLSHAPDPLATSYDQCILAARELTSFCEHLGMPHGFNVESVSIRKAEIEASVRLASHLRTRRLR</sequence>
<dbReference type="STRING" id="1077974.GOEFS_014_00030"/>